<dbReference type="KEGG" id="mmao:MMOS7_12330"/>
<feature type="binding site" evidence="1">
    <location>
        <position position="264"/>
    </location>
    <ligand>
        <name>substrate</name>
    </ligand>
</feature>
<keyword evidence="1" id="KW-0067">ATP-binding</keyword>
<keyword evidence="1 3" id="KW-0418">Kinase</keyword>
<evidence type="ECO:0000313" key="4">
    <source>
        <dbReference type="Proteomes" id="UP000263689"/>
    </source>
</evidence>
<dbReference type="GeneID" id="10982700"/>
<feature type="binding site" evidence="1">
    <location>
        <position position="43"/>
    </location>
    <ligand>
        <name>Mg(2+)</name>
        <dbReference type="ChEBI" id="CHEBI:18420"/>
        <label>1</label>
    </ligand>
</feature>
<dbReference type="Gene3D" id="3.30.1330.10">
    <property type="entry name" value="PurM-like, N-terminal domain"/>
    <property type="match status" value="1"/>
</dbReference>
<dbReference type="GO" id="GO:0009228">
    <property type="term" value="P:thiamine biosynthetic process"/>
    <property type="evidence" value="ECO:0007669"/>
    <property type="project" value="UniProtKB-KW"/>
</dbReference>
<evidence type="ECO:0000313" key="3">
    <source>
        <dbReference type="EMBL" id="BAP63319.1"/>
    </source>
</evidence>
<dbReference type="GO" id="GO:0000287">
    <property type="term" value="F:magnesium ion binding"/>
    <property type="evidence" value="ECO:0007669"/>
    <property type="project" value="UniProtKB-UniRule"/>
</dbReference>
<sequence>MNELDIIKIISKNLSYSNGVEKGIGDDCAVFKFENQHLVVTTDMMFKSTHFPSILTPFQIGMRVVTANVSDIAAMCAKPLGMVISMGFDNPKKTFIDEMSKGINFISKEYGCPIAGGDTNKAPELTLSGTAFGITDNPIYRGGIIGEDICITGDVGKVNCALKLLEMKDKGILGNIEFEKTMSEFPRIMKKLAEPKARVKEGLLLNKIITSCCDISDGLSKDLNYTGNFEINSKNLLNSVSEDVIEFCEKFDMDLLKTVLKSGEEFELLFTTPDFKKAEEKLKDINSVTKIGKVVESGKTVDGKSVELEGYVHKW</sequence>
<feature type="binding site" evidence="1">
    <location>
        <position position="71"/>
    </location>
    <ligand>
        <name>Mg(2+)</name>
        <dbReference type="ChEBI" id="CHEBI:18420"/>
        <label>3</label>
    </ligand>
</feature>
<dbReference type="NCBIfam" id="TIGR01379">
    <property type="entry name" value="thiL"/>
    <property type="match status" value="1"/>
</dbReference>
<feature type="binding site" evidence="1">
    <location>
        <position position="71"/>
    </location>
    <ligand>
        <name>Mg(2+)</name>
        <dbReference type="ChEBI" id="CHEBI:18420"/>
        <label>2</label>
    </ligand>
</feature>
<feature type="domain" description="PurM-like N-terminal" evidence="2">
    <location>
        <begin position="25"/>
        <end position="134"/>
    </location>
</feature>
<dbReference type="InterPro" id="IPR036921">
    <property type="entry name" value="PurM-like_N_sf"/>
</dbReference>
<feature type="binding site" evidence="1">
    <location>
        <position position="311"/>
    </location>
    <ligand>
        <name>substrate</name>
    </ligand>
</feature>
<reference evidence="3 4" key="1">
    <citation type="submission" date="2009-06" db="EMBL/GenBank/DDBJ databases">
        <title>Molecular Evidence for Microbiologically Influenced Corrosion from genome of Methanogen.</title>
        <authorList>
            <person name="Ito N."/>
            <person name="Tsurumaru H."/>
            <person name="Shimizu A."/>
            <person name="Harada T."/>
            <person name="Hosoyama A."/>
            <person name="Horikawa H."/>
            <person name="Wakai S."/>
            <person name="Sasaki K."/>
            <person name="Nishijima K."/>
            <person name="Ataku H."/>
            <person name="Yamazaki J."/>
            <person name="Mise M."/>
            <person name="Yamazaki S."/>
            <person name="Tanikawa S."/>
            <person name="Harayama S."/>
            <person name="Fujita N."/>
        </authorList>
    </citation>
    <scope>NUCLEOTIDE SEQUENCE [LARGE SCALE GENOMIC DNA]</scope>
    <source>
        <strain evidence="4">OS7 ( NBRC 103642)</strain>
    </source>
</reference>
<dbReference type="Pfam" id="PF00586">
    <property type="entry name" value="AIRS"/>
    <property type="match status" value="1"/>
</dbReference>
<keyword evidence="1 3" id="KW-0808">Transferase</keyword>
<dbReference type="PANTHER" id="PTHR30270:SF3">
    <property type="entry name" value="THIAMINE-MONOPHOSPHATE KINASE"/>
    <property type="match status" value="1"/>
</dbReference>
<dbReference type="PANTHER" id="PTHR30270">
    <property type="entry name" value="THIAMINE-MONOPHOSPHATE KINASE"/>
    <property type="match status" value="1"/>
</dbReference>
<dbReference type="InterPro" id="IPR036676">
    <property type="entry name" value="PurM-like_C_sf"/>
</dbReference>
<dbReference type="InterPro" id="IPR006283">
    <property type="entry name" value="ThiL-like"/>
</dbReference>
<dbReference type="EMBL" id="AP011528">
    <property type="protein sequence ID" value="BAP63319.1"/>
    <property type="molecule type" value="Genomic_DNA"/>
</dbReference>
<keyword evidence="1" id="KW-0784">Thiamine biosynthesis</keyword>
<dbReference type="GO" id="GO:0005524">
    <property type="term" value="F:ATP binding"/>
    <property type="evidence" value="ECO:0007669"/>
    <property type="project" value="UniProtKB-UniRule"/>
</dbReference>
<dbReference type="GeneID" id="41279704"/>
<dbReference type="SUPFAM" id="SSF55326">
    <property type="entry name" value="PurM N-terminal domain-like"/>
    <property type="match status" value="1"/>
</dbReference>
<dbReference type="UniPathway" id="UPA00060">
    <property type="reaction ID" value="UER00142"/>
</dbReference>
<proteinExistence type="inferred from homology"/>
<dbReference type="Proteomes" id="UP000263689">
    <property type="component" value="Chromosome"/>
</dbReference>
<comment type="pathway">
    <text evidence="1">Cofactor biosynthesis; thiamine diphosphate biosynthesis; thiamine diphosphate from thiamine phosphate: step 1/1.</text>
</comment>
<evidence type="ECO:0000256" key="1">
    <source>
        <dbReference type="HAMAP-Rule" id="MF_02128"/>
    </source>
</evidence>
<dbReference type="Gene3D" id="3.90.650.10">
    <property type="entry name" value="PurM-like C-terminal domain"/>
    <property type="match status" value="1"/>
</dbReference>
<dbReference type="PIRSF" id="PIRSF005303">
    <property type="entry name" value="Thiam_monoph_kin"/>
    <property type="match status" value="1"/>
</dbReference>
<feature type="binding site" evidence="1">
    <location>
        <position position="216"/>
    </location>
    <ligand>
        <name>ATP</name>
        <dbReference type="ChEBI" id="CHEBI:30616"/>
    </ligand>
</feature>
<organism evidence="3 4">
    <name type="scientific">Methanococcus maripaludis OS7</name>
    <dbReference type="NCBI Taxonomy" id="637915"/>
    <lineage>
        <taxon>Archaea</taxon>
        <taxon>Methanobacteriati</taxon>
        <taxon>Methanobacteriota</taxon>
        <taxon>Methanomada group</taxon>
        <taxon>Methanococci</taxon>
        <taxon>Methanococcales</taxon>
        <taxon>Methanococcaceae</taxon>
        <taxon>Methanococcus</taxon>
    </lineage>
</organism>
<comment type="miscellaneous">
    <text evidence="1">Reaction mechanism of ThiL seems to utilize a direct, inline transfer of the gamma-phosphate of ATP to TMP rather than a phosphorylated enzyme intermediate.</text>
</comment>
<feature type="binding site" evidence="1">
    <location>
        <position position="217"/>
    </location>
    <ligand>
        <name>Mg(2+)</name>
        <dbReference type="ChEBI" id="CHEBI:18420"/>
        <label>5</label>
    </ligand>
</feature>
<keyword evidence="1" id="KW-0547">Nucleotide-binding</keyword>
<dbReference type="GO" id="GO:0009030">
    <property type="term" value="F:thiamine-phosphate kinase activity"/>
    <property type="evidence" value="ECO:0007669"/>
    <property type="project" value="UniProtKB-UniRule"/>
</dbReference>
<feature type="binding site" evidence="1">
    <location>
        <position position="118"/>
    </location>
    <ligand>
        <name>Mg(2+)</name>
        <dbReference type="ChEBI" id="CHEBI:18420"/>
        <label>1</label>
    </ligand>
</feature>
<keyword evidence="1" id="KW-0479">Metal-binding</keyword>
<dbReference type="HAMAP" id="MF_02128">
    <property type="entry name" value="TMP_kinase"/>
    <property type="match status" value="1"/>
</dbReference>
<gene>
    <name evidence="1" type="primary">thiL</name>
    <name evidence="3" type="ORF">MMOS7_12330</name>
</gene>
<feature type="binding site" evidence="1">
    <location>
        <position position="141"/>
    </location>
    <ligand>
        <name>ATP</name>
        <dbReference type="ChEBI" id="CHEBI:30616"/>
    </ligand>
</feature>
<comment type="caution">
    <text evidence="1">Lacks conserved residue(s) required for the propagation of feature annotation.</text>
</comment>
<dbReference type="AlphaFoldDB" id="A0A2Z5PGV6"/>
<feature type="binding site" evidence="1">
    <location>
        <position position="27"/>
    </location>
    <ligand>
        <name>Mg(2+)</name>
        <dbReference type="ChEBI" id="CHEBI:18420"/>
        <label>3</label>
    </ligand>
</feature>
<dbReference type="SUPFAM" id="SSF56042">
    <property type="entry name" value="PurM C-terminal domain-like"/>
    <property type="match status" value="1"/>
</dbReference>
<feature type="binding site" evidence="1">
    <location>
        <begin position="117"/>
        <end position="118"/>
    </location>
    <ligand>
        <name>ATP</name>
        <dbReference type="ChEBI" id="CHEBI:30616"/>
    </ligand>
</feature>
<comment type="catalytic activity">
    <reaction evidence="1">
        <text>thiamine phosphate + ATP = thiamine diphosphate + ADP</text>
        <dbReference type="Rhea" id="RHEA:15913"/>
        <dbReference type="ChEBI" id="CHEBI:30616"/>
        <dbReference type="ChEBI" id="CHEBI:37575"/>
        <dbReference type="ChEBI" id="CHEBI:58937"/>
        <dbReference type="ChEBI" id="CHEBI:456216"/>
        <dbReference type="EC" id="2.7.4.16"/>
    </reaction>
</comment>
<accession>A0A2Z5PGV6</accession>
<feature type="binding site" evidence="1">
    <location>
        <position position="42"/>
    </location>
    <ligand>
        <name>Mg(2+)</name>
        <dbReference type="ChEBI" id="CHEBI:18420"/>
        <label>1</label>
    </ligand>
</feature>
<name>A0A2Z5PGV6_METMI</name>
<protein>
    <recommendedName>
        <fullName evidence="1">Thiamine-monophosphate kinase</fullName>
        <shortName evidence="1">TMP kinase</shortName>
        <shortName evidence="1">Thiamine-phosphate kinase</shortName>
        <ecNumber evidence="1">2.7.4.16</ecNumber>
    </recommendedName>
</protein>
<dbReference type="EC" id="2.7.4.16" evidence="1"/>
<dbReference type="GO" id="GO:0009229">
    <property type="term" value="P:thiamine diphosphate biosynthetic process"/>
    <property type="evidence" value="ECO:0007669"/>
    <property type="project" value="UniProtKB-UniRule"/>
</dbReference>
<keyword evidence="1" id="KW-0460">Magnesium</keyword>
<dbReference type="InterPro" id="IPR016188">
    <property type="entry name" value="PurM-like_N"/>
</dbReference>
<feature type="binding site" evidence="1">
    <location>
        <position position="27"/>
    </location>
    <ligand>
        <name>Mg(2+)</name>
        <dbReference type="ChEBI" id="CHEBI:18420"/>
        <label>4</label>
    </ligand>
</feature>
<feature type="binding site" evidence="1">
    <location>
        <position position="50"/>
    </location>
    <ligand>
        <name>substrate</name>
    </ligand>
</feature>
<dbReference type="RefSeq" id="WP_013999549.1">
    <property type="nucleotide sequence ID" value="NZ_AP011528.1"/>
</dbReference>
<dbReference type="CDD" id="cd02194">
    <property type="entry name" value="ThiL"/>
    <property type="match status" value="1"/>
</dbReference>
<feature type="binding site" evidence="1">
    <location>
        <position position="41"/>
    </location>
    <ligand>
        <name>Mg(2+)</name>
        <dbReference type="ChEBI" id="CHEBI:18420"/>
        <label>4</label>
    </ligand>
</feature>
<feature type="binding site" evidence="1">
    <location>
        <position position="43"/>
    </location>
    <ligand>
        <name>Mg(2+)</name>
        <dbReference type="ChEBI" id="CHEBI:18420"/>
        <label>2</label>
    </ligand>
</feature>
<feature type="binding site" evidence="1">
    <location>
        <position position="214"/>
    </location>
    <ligand>
        <name>Mg(2+)</name>
        <dbReference type="ChEBI" id="CHEBI:18420"/>
        <label>3</label>
    </ligand>
</feature>
<comment type="function">
    <text evidence="1">Catalyzes the ATP-dependent phosphorylation of thiamine-monophosphate (TMP) to form thiamine-pyrophosphate (TPP), the active form of vitamin B1.</text>
</comment>
<feature type="binding site" evidence="1">
    <location>
        <position position="71"/>
    </location>
    <ligand>
        <name>Mg(2+)</name>
        <dbReference type="ChEBI" id="CHEBI:18420"/>
        <label>4</label>
    </ligand>
</feature>
<evidence type="ECO:0000259" key="2">
    <source>
        <dbReference type="Pfam" id="PF00586"/>
    </source>
</evidence>
<comment type="similarity">
    <text evidence="1">Belongs to the thiamine-monophosphate kinase family.</text>
</comment>